<evidence type="ECO:0000313" key="6">
    <source>
        <dbReference type="Proteomes" id="UP000003019"/>
    </source>
</evidence>
<dbReference type="GO" id="GO:0003700">
    <property type="term" value="F:DNA-binding transcription factor activity"/>
    <property type="evidence" value="ECO:0007669"/>
    <property type="project" value="InterPro"/>
</dbReference>
<dbReference type="SUPFAM" id="SSF46785">
    <property type="entry name" value="Winged helix' DNA-binding domain"/>
    <property type="match status" value="1"/>
</dbReference>
<organism evidence="5 6">
    <name type="scientific">Neisseria shayeganii 871</name>
    <dbReference type="NCBI Taxonomy" id="1032488"/>
    <lineage>
        <taxon>Bacteria</taxon>
        <taxon>Pseudomonadati</taxon>
        <taxon>Pseudomonadota</taxon>
        <taxon>Betaproteobacteria</taxon>
        <taxon>Neisseriales</taxon>
        <taxon>Neisseriaceae</taxon>
        <taxon>Neisseria</taxon>
    </lineage>
</organism>
<dbReference type="HOGENOM" id="CLU_1223673_0_0_4"/>
<keyword evidence="6" id="KW-1185">Reference proteome</keyword>
<dbReference type="SMART" id="SM00347">
    <property type="entry name" value="HTH_MARR"/>
    <property type="match status" value="1"/>
</dbReference>
<proteinExistence type="predicted"/>
<accession>G4CIN9</accession>
<reference evidence="5 6" key="1">
    <citation type="submission" date="2011-05" db="EMBL/GenBank/DDBJ databases">
        <authorList>
            <person name="Muzny D."/>
            <person name="Qin X."/>
            <person name="Deng J."/>
            <person name="Jiang H."/>
            <person name="Liu Y."/>
            <person name="Qu J."/>
            <person name="Song X.-Z."/>
            <person name="Zhang L."/>
            <person name="Thornton R."/>
            <person name="Coyle M."/>
            <person name="Francisco L."/>
            <person name="Jackson L."/>
            <person name="Javaid M."/>
            <person name="Korchina V."/>
            <person name="Kovar C."/>
            <person name="Mata R."/>
            <person name="Mathew T."/>
            <person name="Ngo R."/>
            <person name="Nguyen L."/>
            <person name="Nguyen N."/>
            <person name="Okwuonu G."/>
            <person name="Ongeri F."/>
            <person name="Pham C."/>
            <person name="Simmons D."/>
            <person name="Wilczek-Boney K."/>
            <person name="Hale W."/>
            <person name="Jakkamsetti A."/>
            <person name="Pham P."/>
            <person name="Ruth R."/>
            <person name="San Lucas F."/>
            <person name="Warren J."/>
            <person name="Zhang J."/>
            <person name="Zhao Z."/>
            <person name="Zhou C."/>
            <person name="Zhu D."/>
            <person name="Lee S."/>
            <person name="Bess C."/>
            <person name="Blankenburg K."/>
            <person name="Forbes L."/>
            <person name="Fu Q."/>
            <person name="Gubbala S."/>
            <person name="Hirani K."/>
            <person name="Jayaseelan J.C."/>
            <person name="Lara F."/>
            <person name="Munidasa M."/>
            <person name="Palculict T."/>
            <person name="Patil S."/>
            <person name="Pu L.-L."/>
            <person name="Saada N."/>
            <person name="Tang L."/>
            <person name="Weissenberger G."/>
            <person name="Zhu Y."/>
            <person name="Hemphill L."/>
            <person name="Shang Y."/>
            <person name="Youmans B."/>
            <person name="Ayvaz T."/>
            <person name="Ross M."/>
            <person name="Santibanez J."/>
            <person name="Aqrawi P."/>
            <person name="Gross S."/>
            <person name="Joshi V."/>
            <person name="Fowler G."/>
            <person name="Nazareth L."/>
            <person name="Reid J."/>
            <person name="Worley K."/>
            <person name="Petrosino J."/>
            <person name="Highlander S."/>
            <person name="Gibbs R."/>
        </authorList>
    </citation>
    <scope>NUCLEOTIDE SEQUENCE [LARGE SCALE GENOMIC DNA]</scope>
    <source>
        <strain evidence="5 6">871</strain>
    </source>
</reference>
<feature type="domain" description="HTH marR-type" evidence="4">
    <location>
        <begin position="85"/>
        <end position="216"/>
    </location>
</feature>
<evidence type="ECO:0000256" key="2">
    <source>
        <dbReference type="ARBA" id="ARBA00023125"/>
    </source>
</evidence>
<gene>
    <name evidence="5" type="primary">hpcR</name>
    <name evidence="5" type="ORF">HMPREF9371_1478</name>
</gene>
<dbReference type="PANTHER" id="PTHR42756">
    <property type="entry name" value="TRANSCRIPTIONAL REGULATOR, MARR"/>
    <property type="match status" value="1"/>
</dbReference>
<dbReference type="Pfam" id="PF12802">
    <property type="entry name" value="MarR_2"/>
    <property type="match status" value="1"/>
</dbReference>
<keyword evidence="2" id="KW-0238">DNA-binding</keyword>
<evidence type="ECO:0000259" key="4">
    <source>
        <dbReference type="PROSITE" id="PS50995"/>
    </source>
</evidence>
<dbReference type="EMBL" id="AGAY01000054">
    <property type="protein sequence ID" value="EGY52286.1"/>
    <property type="molecule type" value="Genomic_DNA"/>
</dbReference>
<dbReference type="AlphaFoldDB" id="G4CIN9"/>
<dbReference type="PROSITE" id="PS50995">
    <property type="entry name" value="HTH_MARR_2"/>
    <property type="match status" value="1"/>
</dbReference>
<keyword evidence="3" id="KW-0804">Transcription</keyword>
<dbReference type="Proteomes" id="UP000003019">
    <property type="component" value="Unassembled WGS sequence"/>
</dbReference>
<dbReference type="InterPro" id="IPR036388">
    <property type="entry name" value="WH-like_DNA-bd_sf"/>
</dbReference>
<evidence type="ECO:0000313" key="5">
    <source>
        <dbReference type="EMBL" id="EGY52286.1"/>
    </source>
</evidence>
<dbReference type="Gene3D" id="1.10.10.10">
    <property type="entry name" value="Winged helix-like DNA-binding domain superfamily/Winged helix DNA-binding domain"/>
    <property type="match status" value="1"/>
</dbReference>
<name>G4CIN9_9NEIS</name>
<dbReference type="STRING" id="1032488.HMPREF9371_1478"/>
<evidence type="ECO:0000256" key="3">
    <source>
        <dbReference type="ARBA" id="ARBA00023163"/>
    </source>
</evidence>
<dbReference type="NCBIfam" id="TIGR02337">
    <property type="entry name" value="HpaR"/>
    <property type="match status" value="1"/>
</dbReference>
<evidence type="ECO:0000256" key="1">
    <source>
        <dbReference type="ARBA" id="ARBA00023015"/>
    </source>
</evidence>
<dbReference type="GO" id="GO:0045892">
    <property type="term" value="P:negative regulation of DNA-templated transcription"/>
    <property type="evidence" value="ECO:0007669"/>
    <property type="project" value="InterPro"/>
</dbReference>
<dbReference type="InterPro" id="IPR000835">
    <property type="entry name" value="HTH_MarR-typ"/>
</dbReference>
<dbReference type="GO" id="GO:0003677">
    <property type="term" value="F:DNA binding"/>
    <property type="evidence" value="ECO:0007669"/>
    <property type="project" value="UniProtKB-KW"/>
</dbReference>
<protein>
    <submittedName>
        <fullName evidence="5">Homoprotocatechuate degradative operon repressor</fullName>
    </submittedName>
</protein>
<dbReference type="InterPro" id="IPR012712">
    <property type="entry name" value="HpaR/FarR"/>
</dbReference>
<dbReference type="PANTHER" id="PTHR42756:SF1">
    <property type="entry name" value="TRANSCRIPTIONAL REPRESSOR OF EMRAB OPERON"/>
    <property type="match status" value="1"/>
</dbReference>
<dbReference type="InterPro" id="IPR036390">
    <property type="entry name" value="WH_DNA-bd_sf"/>
</dbReference>
<keyword evidence="1" id="KW-0805">Transcription regulation</keyword>
<comment type="caution">
    <text evidence="5">The sequence shown here is derived from an EMBL/GenBank/DDBJ whole genome shotgun (WGS) entry which is preliminary data.</text>
</comment>
<sequence>MARSGHKNAAGLIQRQSGFVGICMMSGFWLRQSVMPSRKAIRISSNQHGCVHSSSSAELPQQTEHFIKNRHYISRQQPSAMSQEYRNLPMLLYKARESFMTQFRPILNEFGVTEQQWRIIRALAEQGDLEPRQLCEQCLILSPSMAGMLKRMEELGLIEKIPMADQRRIRIHLTDQARQLYTRAKERIAQEYQSIAEKIGQEPIARLYQALDIIIEELKPFQNPRT</sequence>
<dbReference type="PATRIC" id="fig|1032488.3.peg.1399"/>